<dbReference type="InterPro" id="IPR016169">
    <property type="entry name" value="FAD-bd_PCMH_sub2"/>
</dbReference>
<organism evidence="7 8">
    <name type="scientific">Aspergillus parasiticus (strain ATCC 56775 / NRRL 5862 / SRRC 143 / SU-1)</name>
    <dbReference type="NCBI Taxonomy" id="1403190"/>
    <lineage>
        <taxon>Eukaryota</taxon>
        <taxon>Fungi</taxon>
        <taxon>Dikarya</taxon>
        <taxon>Ascomycota</taxon>
        <taxon>Pezizomycotina</taxon>
        <taxon>Eurotiomycetes</taxon>
        <taxon>Eurotiomycetidae</taxon>
        <taxon>Eurotiales</taxon>
        <taxon>Aspergillaceae</taxon>
        <taxon>Aspergillus</taxon>
        <taxon>Aspergillus subgen. Circumdati</taxon>
    </lineage>
</organism>
<evidence type="ECO:0000256" key="5">
    <source>
        <dbReference type="SAM" id="SignalP"/>
    </source>
</evidence>
<reference evidence="7 8" key="1">
    <citation type="submission" date="2015-02" db="EMBL/GenBank/DDBJ databases">
        <title>Draft genome sequence of Aspergillus parasiticus SU-1.</title>
        <authorList>
            <person name="Yu J."/>
            <person name="Fedorova N."/>
            <person name="Yin Y."/>
            <person name="Losada L."/>
            <person name="Zafar N."/>
            <person name="Taujale R."/>
            <person name="Ehrlich K.C."/>
            <person name="Bhatnagar D."/>
            <person name="Cleveland T.E."/>
            <person name="Bennett J.W."/>
            <person name="Nierman W.C."/>
        </authorList>
    </citation>
    <scope>NUCLEOTIDE SEQUENCE [LARGE SCALE GENOMIC DNA]</scope>
    <source>
        <strain evidence="8">ATCC 56775 / NRRL 5862 / SRRC 143 / SU-1</strain>
    </source>
</reference>
<keyword evidence="3" id="KW-0274">FAD</keyword>
<feature type="domain" description="FAD-binding PCMH-type" evidence="6">
    <location>
        <begin position="67"/>
        <end position="240"/>
    </location>
</feature>
<accession>A0A0F0HYC5</accession>
<evidence type="ECO:0000256" key="3">
    <source>
        <dbReference type="ARBA" id="ARBA00022827"/>
    </source>
</evidence>
<comment type="caution">
    <text evidence="7">The sequence shown here is derived from an EMBL/GenBank/DDBJ whole genome shotgun (WGS) entry which is preliminary data.</text>
</comment>
<keyword evidence="4" id="KW-0560">Oxidoreductase</keyword>
<dbReference type="GO" id="GO:0071949">
    <property type="term" value="F:FAD binding"/>
    <property type="evidence" value="ECO:0007669"/>
    <property type="project" value="InterPro"/>
</dbReference>
<dbReference type="GO" id="GO:0016491">
    <property type="term" value="F:oxidoreductase activity"/>
    <property type="evidence" value="ECO:0007669"/>
    <property type="project" value="UniProtKB-KW"/>
</dbReference>
<dbReference type="InterPro" id="IPR006094">
    <property type="entry name" value="Oxid_FAD_bind_N"/>
</dbReference>
<dbReference type="PANTHER" id="PTHR42973">
    <property type="entry name" value="BINDING OXIDOREDUCTASE, PUTATIVE (AFU_ORTHOLOGUE AFUA_1G17690)-RELATED"/>
    <property type="match status" value="1"/>
</dbReference>
<dbReference type="SUPFAM" id="SSF56176">
    <property type="entry name" value="FAD-binding/transporter-associated domain-like"/>
    <property type="match status" value="1"/>
</dbReference>
<dbReference type="PANTHER" id="PTHR42973:SF54">
    <property type="entry name" value="FAD-BINDING PCMH-TYPE DOMAIN-CONTAINING PROTEIN"/>
    <property type="match status" value="1"/>
</dbReference>
<evidence type="ECO:0000259" key="6">
    <source>
        <dbReference type="PROSITE" id="PS51387"/>
    </source>
</evidence>
<evidence type="ECO:0000313" key="8">
    <source>
        <dbReference type="Proteomes" id="UP000033540"/>
    </source>
</evidence>
<evidence type="ECO:0000256" key="4">
    <source>
        <dbReference type="ARBA" id="ARBA00023002"/>
    </source>
</evidence>
<name>A0A0F0HYC5_ASPPU</name>
<sequence>MVLKYVLIALAALPGCLADDIPQLKSRQDVAASTACSKLKDKYPDITYSKLDLGYINANTEYYTSSAWLGPACVFEPSNSTQMGDAVKILKDAGSPFAIRGGGHMPIANAANINSSGVLLSSFGLTQLRLSDDQSTVNVGPGNRWSNIYDYLEPNGLTVVGGRLGHVGVPGYILGGGVSYFSNEFGWASANVASVTVVLADGAVVQVTPENEYSDLFWALRGGSNSFALVTNFELKTIKAPKVMVGMVSYASDVAEKFIDAIHSFTVDGSKDPKAATIPMAEYIPALGAASYSAILFYNGENESPAALESFLGSDLKATTSTFSSRSMSDWSKELDPALSLLKGSKQRFYVLNIHASNKQAISIVHDTFMEVAREDLPVGVLVAALAFPAVTEKFITASTVNGGDPQSLDVNGAPYIWVEESITSAAIVSDNDVDAFYEKVNGQIVENLQAAGIEMAKFIYLNDANPSQDVFSTFPPENLDRLRSIRSKYDPDRVFTDLMPGGFKVA</sequence>
<keyword evidence="5" id="KW-0732">Signal</keyword>
<evidence type="ECO:0000313" key="7">
    <source>
        <dbReference type="EMBL" id="KJK60470.1"/>
    </source>
</evidence>
<dbReference type="Gene3D" id="3.30.465.10">
    <property type="match status" value="1"/>
</dbReference>
<evidence type="ECO:0000256" key="1">
    <source>
        <dbReference type="ARBA" id="ARBA00005466"/>
    </source>
</evidence>
<protein>
    <submittedName>
        <fullName evidence="7">GlcD</fullName>
    </submittedName>
</protein>
<evidence type="ECO:0000256" key="2">
    <source>
        <dbReference type="ARBA" id="ARBA00022630"/>
    </source>
</evidence>
<dbReference type="InterPro" id="IPR050416">
    <property type="entry name" value="FAD-linked_Oxidoreductase"/>
</dbReference>
<dbReference type="STRING" id="1403190.A0A0F0HYC5"/>
<dbReference type="EMBL" id="JZEE01000739">
    <property type="protein sequence ID" value="KJK60470.1"/>
    <property type="molecule type" value="Genomic_DNA"/>
</dbReference>
<dbReference type="InterPro" id="IPR016166">
    <property type="entry name" value="FAD-bd_PCMH"/>
</dbReference>
<dbReference type="OrthoDB" id="2151789at2759"/>
<gene>
    <name evidence="7" type="ORF">P875_00053327</name>
</gene>
<proteinExistence type="inferred from homology"/>
<keyword evidence="2" id="KW-0285">Flavoprotein</keyword>
<dbReference type="AlphaFoldDB" id="A0A0F0HYC5"/>
<feature type="signal peptide" evidence="5">
    <location>
        <begin position="1"/>
        <end position="18"/>
    </location>
</feature>
<comment type="similarity">
    <text evidence="1">Belongs to the oxygen-dependent FAD-linked oxidoreductase family.</text>
</comment>
<dbReference type="PROSITE" id="PS51387">
    <property type="entry name" value="FAD_PCMH"/>
    <property type="match status" value="1"/>
</dbReference>
<dbReference type="Proteomes" id="UP000033540">
    <property type="component" value="Unassembled WGS sequence"/>
</dbReference>
<feature type="chain" id="PRO_5002442866" evidence="5">
    <location>
        <begin position="19"/>
        <end position="507"/>
    </location>
</feature>
<dbReference type="Pfam" id="PF01565">
    <property type="entry name" value="FAD_binding_4"/>
    <property type="match status" value="1"/>
</dbReference>
<dbReference type="InterPro" id="IPR036318">
    <property type="entry name" value="FAD-bd_PCMH-like_sf"/>
</dbReference>